<dbReference type="EMBL" id="JH226131">
    <property type="protein sequence ID" value="EHY54599.1"/>
    <property type="molecule type" value="Genomic_DNA"/>
</dbReference>
<dbReference type="InterPro" id="IPR012312">
    <property type="entry name" value="Hemerythrin-like"/>
</dbReference>
<organism evidence="2 3">
    <name type="scientific">Exophiala dermatitidis (strain ATCC 34100 / CBS 525.76 / NIH/UT8656)</name>
    <name type="common">Black yeast</name>
    <name type="synonym">Wangiella dermatitidis</name>
    <dbReference type="NCBI Taxonomy" id="858893"/>
    <lineage>
        <taxon>Eukaryota</taxon>
        <taxon>Fungi</taxon>
        <taxon>Dikarya</taxon>
        <taxon>Ascomycota</taxon>
        <taxon>Pezizomycotina</taxon>
        <taxon>Eurotiomycetes</taxon>
        <taxon>Chaetothyriomycetidae</taxon>
        <taxon>Chaetothyriales</taxon>
        <taxon>Herpotrichiellaceae</taxon>
        <taxon>Exophiala</taxon>
    </lineage>
</organism>
<reference evidence="2" key="1">
    <citation type="submission" date="2011-07" db="EMBL/GenBank/DDBJ databases">
        <title>The Genome Sequence of Exophiala (Wangiella) dermatitidis NIH/UT8656.</title>
        <authorList>
            <consortium name="The Broad Institute Genome Sequencing Platform"/>
            <person name="Cuomo C."/>
            <person name="Wang Z."/>
            <person name="Hunicke-Smith S."/>
            <person name="Szanislo P.J."/>
            <person name="Earl A."/>
            <person name="Young S.K."/>
            <person name="Zeng Q."/>
            <person name="Gargeya S."/>
            <person name="Fitzgerald M."/>
            <person name="Haas B."/>
            <person name="Abouelleil A."/>
            <person name="Alvarado L."/>
            <person name="Arachchi H.M."/>
            <person name="Berlin A."/>
            <person name="Brown A."/>
            <person name="Chapman S.B."/>
            <person name="Chen Z."/>
            <person name="Dunbar C."/>
            <person name="Freedman E."/>
            <person name="Gearin G."/>
            <person name="Gellesch M."/>
            <person name="Goldberg J."/>
            <person name="Griggs A."/>
            <person name="Gujja S."/>
            <person name="Heiman D."/>
            <person name="Howarth C."/>
            <person name="Larson L."/>
            <person name="Lui A."/>
            <person name="MacDonald P.J.P."/>
            <person name="Montmayeur A."/>
            <person name="Murphy C."/>
            <person name="Neiman D."/>
            <person name="Pearson M."/>
            <person name="Priest M."/>
            <person name="Roberts A."/>
            <person name="Saif S."/>
            <person name="Shea T."/>
            <person name="Shenoy N."/>
            <person name="Sisk P."/>
            <person name="Stolte C."/>
            <person name="Sykes S."/>
            <person name="Wortman J."/>
            <person name="Nusbaum C."/>
            <person name="Birren B."/>
        </authorList>
    </citation>
    <scope>NUCLEOTIDE SEQUENCE</scope>
    <source>
        <strain evidence="2">NIH/UT8656</strain>
    </source>
</reference>
<feature type="domain" description="Hemerythrin-like" evidence="1">
    <location>
        <begin position="87"/>
        <end position="203"/>
    </location>
</feature>
<dbReference type="AlphaFoldDB" id="H6BQR0"/>
<dbReference type="Gene3D" id="1.20.120.520">
    <property type="entry name" value="nmb1532 protein domain like"/>
    <property type="match status" value="1"/>
</dbReference>
<keyword evidence="3" id="KW-1185">Reference proteome</keyword>
<dbReference type="PANTHER" id="PTHR35585">
    <property type="entry name" value="HHE DOMAIN PROTEIN (AFU_ORTHOLOGUE AFUA_4G00730)"/>
    <property type="match status" value="1"/>
</dbReference>
<sequence>MQTYAIKRKVSLCRILTMYAARRVVGATVPKLVRQRPCCAASLRTRAPTILGLPQKAVFQPRFISSTNIDDKISKSTISGIQGGSVVSVIKHDHEELKQFYDTIKEAKDEDTKVRFQNQFTWELARHSIGEELVVYPAMEKYVDGGKEMAQKDRDEHNKVKEQLYEFQGLKPSDDKFESTLDSLWSTLSKHIEEEEQHDLPALEKALPQGEGDSLAKSFSRTKLFVPTRSHPMAPDKPPFETVAGILAAPIDKLGDLFRKFPPEDTIGKA</sequence>
<dbReference type="Pfam" id="PF01814">
    <property type="entry name" value="Hemerythrin"/>
    <property type="match status" value="1"/>
</dbReference>
<dbReference type="OrthoDB" id="9983919at2759"/>
<evidence type="ECO:0000313" key="3">
    <source>
        <dbReference type="Proteomes" id="UP000007304"/>
    </source>
</evidence>
<dbReference type="InParanoid" id="H6BQR0"/>
<dbReference type="eggNOG" id="ENOG502S054">
    <property type="taxonomic scope" value="Eukaryota"/>
</dbReference>
<evidence type="ECO:0000313" key="2">
    <source>
        <dbReference type="EMBL" id="EHY54599.1"/>
    </source>
</evidence>
<dbReference type="GeneID" id="20307406"/>
<dbReference type="PANTHER" id="PTHR35585:SF1">
    <property type="entry name" value="HHE DOMAIN PROTEIN (AFU_ORTHOLOGUE AFUA_4G00730)"/>
    <property type="match status" value="1"/>
</dbReference>
<dbReference type="OMA" id="QNAFVWE"/>
<dbReference type="Proteomes" id="UP000007304">
    <property type="component" value="Unassembled WGS sequence"/>
</dbReference>
<evidence type="ECO:0000259" key="1">
    <source>
        <dbReference type="Pfam" id="PF01814"/>
    </source>
</evidence>
<accession>H6BQR0</accession>
<dbReference type="RefSeq" id="XP_009155060.1">
    <property type="nucleotide sequence ID" value="XM_009156812.1"/>
</dbReference>
<dbReference type="HOGENOM" id="CLU_079417_0_0_1"/>
<dbReference type="VEuPathDB" id="FungiDB:HMPREF1120_02767"/>
<protein>
    <recommendedName>
        <fullName evidence="1">Hemerythrin-like domain-containing protein</fullName>
    </recommendedName>
</protein>
<gene>
    <name evidence="2" type="ORF">HMPREF1120_02767</name>
</gene>
<name>H6BQR0_EXODN</name>
<proteinExistence type="predicted"/>
<dbReference type="STRING" id="858893.H6BQR0"/>